<evidence type="ECO:0000313" key="1">
    <source>
        <dbReference type="EMBL" id="CUS33113.1"/>
    </source>
</evidence>
<dbReference type="AlphaFoldDB" id="A0A0S4L8M8"/>
<dbReference type="Proteomes" id="UP000199032">
    <property type="component" value="Unassembled WGS sequence"/>
</dbReference>
<organism evidence="1 2">
    <name type="scientific">Candidatus Nitrospira nitrosa</name>
    <dbReference type="NCBI Taxonomy" id="1742972"/>
    <lineage>
        <taxon>Bacteria</taxon>
        <taxon>Pseudomonadati</taxon>
        <taxon>Nitrospirota</taxon>
        <taxon>Nitrospiria</taxon>
        <taxon>Nitrospirales</taxon>
        <taxon>Nitrospiraceae</taxon>
        <taxon>Nitrospira</taxon>
    </lineage>
</organism>
<evidence type="ECO:0000313" key="2">
    <source>
        <dbReference type="Proteomes" id="UP000199032"/>
    </source>
</evidence>
<dbReference type="EMBL" id="CZQA01000001">
    <property type="protein sequence ID" value="CUS33113.1"/>
    <property type="molecule type" value="Genomic_DNA"/>
</dbReference>
<dbReference type="RefSeq" id="WP_141654218.1">
    <property type="nucleotide sequence ID" value="NZ_CZQA01000001.1"/>
</dbReference>
<protein>
    <submittedName>
        <fullName evidence="1">Uncharacterized protein</fullName>
    </submittedName>
</protein>
<dbReference type="OrthoDB" id="9785269at2"/>
<accession>A0A0S4L8M8</accession>
<proteinExistence type="predicted"/>
<sequence>MNSRCQWRSSLVRYVGFAVSAVMLLPGLCLGQHISWERLSEGLMVSVWKPIQSCPTLPTMLVVDLDPERTRFSVHHYAQEGFAQPPKIGEWQQRTGHHLVFNAGLFRDNFSYLGLLYQGGRSVGSRRHNSWQGLFVAEPTVPGLKKARVFDLASDRFDEGQPVYAEAAQALMLLDQFGKIRVRDSGKHAYQTIVAETEKGHILIFKSLGVVPLYDIGRCFKETLPTVRRAMAMDGGSSSDLRIVESLWAKDLHSQEGDSWKSLFSGSTNFHIPLPTVIGVSPR</sequence>
<keyword evidence="2" id="KW-1185">Reference proteome</keyword>
<reference evidence="1 2" key="1">
    <citation type="submission" date="2015-10" db="EMBL/GenBank/DDBJ databases">
        <authorList>
            <person name="Gilbert D.G."/>
        </authorList>
    </citation>
    <scope>NUCLEOTIDE SEQUENCE [LARGE SCALE GENOMIC DNA]</scope>
    <source>
        <strain evidence="1">COMA1</strain>
    </source>
</reference>
<gene>
    <name evidence="1" type="ORF">COMA1_10978</name>
</gene>
<dbReference type="STRING" id="1742972.COMA1_10978"/>
<name>A0A0S4L8M8_9BACT</name>